<dbReference type="InterPro" id="IPR036803">
    <property type="entry name" value="Porphobilinogen_deaminase_C_sf"/>
</dbReference>
<dbReference type="InterPro" id="IPR022417">
    <property type="entry name" value="Porphobilin_deaminase_N"/>
</dbReference>
<dbReference type="Pfam" id="PF01379">
    <property type="entry name" value="Porphobil_deam"/>
    <property type="match status" value="1"/>
</dbReference>
<dbReference type="Gene3D" id="3.40.190.10">
    <property type="entry name" value="Periplasmic binding protein-like II"/>
    <property type="match status" value="2"/>
</dbReference>
<dbReference type="PIRSF" id="PIRSF001438">
    <property type="entry name" value="4pyrrol_synth_OHMeBilane_synth"/>
    <property type="match status" value="1"/>
</dbReference>
<feature type="domain" description="Porphobilinogen deaminase N-terminal" evidence="9">
    <location>
        <begin position="23"/>
        <end position="228"/>
    </location>
</feature>
<comment type="miscellaneous">
    <text evidence="8">The porphobilinogen subunits are added to the dipyrromethane group.</text>
</comment>
<keyword evidence="6 8" id="KW-0627">Porphyrin biosynthesis</keyword>
<dbReference type="InterPro" id="IPR000860">
    <property type="entry name" value="HemC"/>
</dbReference>
<dbReference type="InterPro" id="IPR022418">
    <property type="entry name" value="Porphobilinogen_deaminase_C"/>
</dbReference>
<dbReference type="NCBIfam" id="TIGR00212">
    <property type="entry name" value="hemC"/>
    <property type="match status" value="1"/>
</dbReference>
<dbReference type="Gene3D" id="3.30.160.40">
    <property type="entry name" value="Porphobilinogen deaminase, C-terminal domain"/>
    <property type="match status" value="1"/>
</dbReference>
<accession>A0ABY4DRB2</accession>
<dbReference type="GO" id="GO:0004418">
    <property type="term" value="F:hydroxymethylbilane synthase activity"/>
    <property type="evidence" value="ECO:0007669"/>
    <property type="project" value="UniProtKB-EC"/>
</dbReference>
<dbReference type="RefSeq" id="WP_244784223.1">
    <property type="nucleotide sequence ID" value="NZ_CP091508.1"/>
</dbReference>
<evidence type="ECO:0000256" key="8">
    <source>
        <dbReference type="HAMAP-Rule" id="MF_00260"/>
    </source>
</evidence>
<dbReference type="SUPFAM" id="SSF53850">
    <property type="entry name" value="Periplasmic binding protein-like II"/>
    <property type="match status" value="1"/>
</dbReference>
<feature type="domain" description="Porphobilinogen deaminase C-terminal" evidence="10">
    <location>
        <begin position="243"/>
        <end position="312"/>
    </location>
</feature>
<dbReference type="CDD" id="cd13646">
    <property type="entry name" value="PBP2_EcHMBS_like"/>
    <property type="match status" value="1"/>
</dbReference>
<dbReference type="InterPro" id="IPR022419">
    <property type="entry name" value="Porphobilin_deaminase_cofac_BS"/>
</dbReference>
<evidence type="ECO:0000256" key="2">
    <source>
        <dbReference type="ARBA" id="ARBA00004735"/>
    </source>
</evidence>
<dbReference type="PRINTS" id="PR00151">
    <property type="entry name" value="PORPHBDMNASE"/>
</dbReference>
<evidence type="ECO:0000256" key="5">
    <source>
        <dbReference type="ARBA" id="ARBA00022679"/>
    </source>
</evidence>
<name>A0ABY4DRB2_9NEIS</name>
<keyword evidence="5 8" id="KW-0808">Transferase</keyword>
<organism evidence="11 12">
    <name type="scientific">Uruburuella testudinis</name>
    <dbReference type="NCBI Taxonomy" id="1282863"/>
    <lineage>
        <taxon>Bacteria</taxon>
        <taxon>Pseudomonadati</taxon>
        <taxon>Pseudomonadota</taxon>
        <taxon>Betaproteobacteria</taxon>
        <taxon>Neisseriales</taxon>
        <taxon>Neisseriaceae</taxon>
        <taxon>Uruburuella</taxon>
    </lineage>
</organism>
<comment type="similarity">
    <text evidence="3 8">Belongs to the HMBS family.</text>
</comment>
<comment type="cofactor">
    <cofactor evidence="8">
        <name>dipyrromethane</name>
        <dbReference type="ChEBI" id="CHEBI:60342"/>
    </cofactor>
    <text evidence="8">Binds 1 dipyrromethane group covalently.</text>
</comment>
<sequence>MVDLPASVFTHLRALFMTSPSKLIIASRESALAMWQAEHIQARLQALYPECDVQILGMTTRGDQILDKTLSKIGGKGLFIKELEQALQEGRADLAVHSIKDVPMDLPEGFALAAIGERASPFDAFVSNRYERLEDLPHGAVVGTSSLRREAQLRARYPHLNIKPLRGNVQTRLGKLDKGEYDAIILAAAGLQRLGLDERIRLILSPLDSLPAAGQGALGIEIAAHRYDLLEALNPLNHAVTNACVSAERALARALDGSCQVPLAAYCTEADGLLTLHGLVGHPDGSVTLQAQAEAPLAYADALGRAVAKKLAEDGAIELIQAILAEQ</sequence>
<dbReference type="EC" id="2.5.1.61" evidence="8"/>
<dbReference type="PANTHER" id="PTHR11557:SF0">
    <property type="entry name" value="PORPHOBILINOGEN DEAMINASE"/>
    <property type="match status" value="1"/>
</dbReference>
<evidence type="ECO:0000256" key="1">
    <source>
        <dbReference type="ARBA" id="ARBA00002869"/>
    </source>
</evidence>
<evidence type="ECO:0000256" key="4">
    <source>
        <dbReference type="ARBA" id="ARBA00011245"/>
    </source>
</evidence>
<evidence type="ECO:0000256" key="3">
    <source>
        <dbReference type="ARBA" id="ARBA00005638"/>
    </source>
</evidence>
<gene>
    <name evidence="8 11" type="primary">hemC</name>
    <name evidence="11" type="ORF">LVJ83_09245</name>
</gene>
<evidence type="ECO:0000256" key="6">
    <source>
        <dbReference type="ARBA" id="ARBA00023244"/>
    </source>
</evidence>
<comment type="pathway">
    <text evidence="2">Porphyrin-containing compound metabolism; protoporphyrin-IX biosynthesis; coproporphyrinogen-III from 5-aminolevulinate: step 2/4.</text>
</comment>
<dbReference type="EMBL" id="CP091508">
    <property type="protein sequence ID" value="UOO81157.1"/>
    <property type="molecule type" value="Genomic_DNA"/>
</dbReference>
<dbReference type="HAMAP" id="MF_00260">
    <property type="entry name" value="Porphobil_deam"/>
    <property type="match status" value="1"/>
</dbReference>
<dbReference type="PROSITE" id="PS00533">
    <property type="entry name" value="PORPHOBILINOGEN_DEAM"/>
    <property type="match status" value="1"/>
</dbReference>
<comment type="function">
    <text evidence="1 8">Tetrapolymerization of the monopyrrole PBG into the hydroxymethylbilane pre-uroporphyrinogen in several discrete steps.</text>
</comment>
<evidence type="ECO:0000256" key="7">
    <source>
        <dbReference type="ARBA" id="ARBA00048169"/>
    </source>
</evidence>
<dbReference type="Pfam" id="PF03900">
    <property type="entry name" value="Porphobil_deamC"/>
    <property type="match status" value="1"/>
</dbReference>
<protein>
    <recommendedName>
        <fullName evidence="8">Porphobilinogen deaminase</fullName>
        <shortName evidence="8">PBG</shortName>
        <ecNumber evidence="8">2.5.1.61</ecNumber>
    </recommendedName>
    <alternativeName>
        <fullName evidence="8">Hydroxymethylbilane synthase</fullName>
        <shortName evidence="8">HMBS</shortName>
    </alternativeName>
    <alternativeName>
        <fullName evidence="8">Pre-uroporphyrinogen synthase</fullName>
    </alternativeName>
</protein>
<dbReference type="Proteomes" id="UP000829817">
    <property type="component" value="Chromosome"/>
</dbReference>
<reference evidence="11 12" key="1">
    <citation type="journal article" date="2022" name="Res Sq">
        <title>Evolution of multicellular longitudinally dividing oral cavity symbionts (Neisseriaceae).</title>
        <authorList>
            <person name="Nyongesa S."/>
            <person name="Weber P."/>
            <person name="Bernet E."/>
            <person name="Pullido F."/>
            <person name="Nieckarz M."/>
            <person name="Delaby M."/>
            <person name="Nieves C."/>
            <person name="Viehboeck T."/>
            <person name="Krause N."/>
            <person name="Rivera-Millot A."/>
            <person name="Nakamura A."/>
            <person name="Vischer N."/>
            <person name="VanNieuwenhze M."/>
            <person name="Brun Y."/>
            <person name="Cava F."/>
            <person name="Bulgheresi S."/>
            <person name="Veyrier F."/>
        </authorList>
    </citation>
    <scope>NUCLEOTIDE SEQUENCE [LARGE SCALE GENOMIC DNA]</scope>
    <source>
        <strain evidence="11 12">CCUG 63373m</strain>
    </source>
</reference>
<evidence type="ECO:0000313" key="12">
    <source>
        <dbReference type="Proteomes" id="UP000829817"/>
    </source>
</evidence>
<keyword evidence="12" id="KW-1185">Reference proteome</keyword>
<dbReference type="SUPFAM" id="SSF54782">
    <property type="entry name" value="Porphobilinogen deaminase (hydroxymethylbilane synthase), C-terminal domain"/>
    <property type="match status" value="1"/>
</dbReference>
<comment type="subunit">
    <text evidence="4 8">Monomer.</text>
</comment>
<dbReference type="PANTHER" id="PTHR11557">
    <property type="entry name" value="PORPHOBILINOGEN DEAMINASE"/>
    <property type="match status" value="1"/>
</dbReference>
<comment type="catalytic activity">
    <reaction evidence="7 8">
        <text>4 porphobilinogen + H2O = hydroxymethylbilane + 4 NH4(+)</text>
        <dbReference type="Rhea" id="RHEA:13185"/>
        <dbReference type="ChEBI" id="CHEBI:15377"/>
        <dbReference type="ChEBI" id="CHEBI:28938"/>
        <dbReference type="ChEBI" id="CHEBI:57845"/>
        <dbReference type="ChEBI" id="CHEBI:58126"/>
        <dbReference type="EC" id="2.5.1.61"/>
    </reaction>
</comment>
<feature type="modified residue" description="S-(dipyrrolylmethanemethyl)cysteine" evidence="8">
    <location>
        <position position="259"/>
    </location>
</feature>
<proteinExistence type="inferred from homology"/>
<evidence type="ECO:0000313" key="11">
    <source>
        <dbReference type="EMBL" id="UOO81157.1"/>
    </source>
</evidence>
<evidence type="ECO:0000259" key="10">
    <source>
        <dbReference type="Pfam" id="PF03900"/>
    </source>
</evidence>
<evidence type="ECO:0000259" key="9">
    <source>
        <dbReference type="Pfam" id="PF01379"/>
    </source>
</evidence>